<dbReference type="HAMAP" id="MF_00318">
    <property type="entry name" value="Enolase"/>
    <property type="match status" value="1"/>
</dbReference>
<dbReference type="SFLD" id="SFLDF00002">
    <property type="entry name" value="enolase"/>
    <property type="match status" value="1"/>
</dbReference>
<reference evidence="13" key="1">
    <citation type="journal article" date="2024" name="BMC Genomics">
        <title>Functional annotation of a divergent genome using sequence and structure-based similarity.</title>
        <authorList>
            <person name="Svedberg D."/>
            <person name="Winiger R.R."/>
            <person name="Berg A."/>
            <person name="Sharma H."/>
            <person name="Tellgren-Roth C."/>
            <person name="Debrunner-Vossbrinck B.A."/>
            <person name="Vossbrinck C.R."/>
            <person name="Barandun J."/>
        </authorList>
    </citation>
    <scope>NUCLEOTIDE SEQUENCE</scope>
    <source>
        <strain evidence="13">Illinois isolate</strain>
    </source>
</reference>
<comment type="cofactor">
    <cofactor evidence="10">
        <name>Mg(2+)</name>
        <dbReference type="ChEBI" id="CHEBI:18420"/>
    </cofactor>
    <text evidence="10">Mg(2+) is required for catalysis and for stabilizing the dimer.</text>
</comment>
<dbReference type="GO" id="GO:0004634">
    <property type="term" value="F:phosphopyruvate hydratase activity"/>
    <property type="evidence" value="ECO:0007669"/>
    <property type="project" value="UniProtKB-EC"/>
</dbReference>
<feature type="active site" description="Proton acceptor" evidence="8">
    <location>
        <position position="337"/>
    </location>
</feature>
<dbReference type="GO" id="GO:0000287">
    <property type="term" value="F:magnesium ion binding"/>
    <property type="evidence" value="ECO:0007669"/>
    <property type="project" value="InterPro"/>
</dbReference>
<evidence type="ECO:0000256" key="2">
    <source>
        <dbReference type="ARBA" id="ARBA00009604"/>
    </source>
</evidence>
<dbReference type="PIRSF" id="PIRSF001400">
    <property type="entry name" value="Enolase"/>
    <property type="match status" value="1"/>
</dbReference>
<evidence type="ECO:0000259" key="11">
    <source>
        <dbReference type="SMART" id="SM01192"/>
    </source>
</evidence>
<dbReference type="GeneID" id="90542135"/>
<keyword evidence="6" id="KW-0456">Lyase</keyword>
<feature type="binding site" evidence="9">
    <location>
        <begin position="364"/>
        <end position="367"/>
    </location>
    <ligand>
        <name>substrate</name>
    </ligand>
</feature>
<keyword evidence="5" id="KW-0324">Glycolysis</keyword>
<keyword evidence="10" id="KW-0479">Metal-binding</keyword>
<feature type="binding site" evidence="9">
    <location>
        <position position="312"/>
    </location>
    <ligand>
        <name>substrate</name>
    </ligand>
</feature>
<dbReference type="RefSeq" id="XP_065330447.1">
    <property type="nucleotide sequence ID" value="XM_065474375.1"/>
</dbReference>
<dbReference type="CDD" id="cd03313">
    <property type="entry name" value="enolase"/>
    <property type="match status" value="1"/>
</dbReference>
<dbReference type="SFLD" id="SFLDS00001">
    <property type="entry name" value="Enolase"/>
    <property type="match status" value="1"/>
</dbReference>
<dbReference type="EC" id="4.2.1.11" evidence="3"/>
<dbReference type="Pfam" id="PF00113">
    <property type="entry name" value="Enolase_C"/>
    <property type="match status" value="1"/>
</dbReference>
<dbReference type="SMART" id="SM01192">
    <property type="entry name" value="Enolase_C"/>
    <property type="match status" value="1"/>
</dbReference>
<dbReference type="SUPFAM" id="SSF51604">
    <property type="entry name" value="Enolase C-terminal domain-like"/>
    <property type="match status" value="1"/>
</dbReference>
<dbReference type="SFLD" id="SFLDG00178">
    <property type="entry name" value="enolase"/>
    <property type="match status" value="1"/>
</dbReference>
<feature type="domain" description="Enolase C-terminal TIM barrel" evidence="11">
    <location>
        <begin position="142"/>
        <end position="413"/>
    </location>
</feature>
<comment type="catalytic activity">
    <reaction evidence="7">
        <text>(2R)-2-phosphoglycerate = phosphoenolpyruvate + H2O</text>
        <dbReference type="Rhea" id="RHEA:10164"/>
        <dbReference type="ChEBI" id="CHEBI:15377"/>
        <dbReference type="ChEBI" id="CHEBI:58289"/>
        <dbReference type="ChEBI" id="CHEBI:58702"/>
        <dbReference type="EC" id="4.2.1.11"/>
    </reaction>
</comment>
<accession>A0AAX4JE75</accession>
<dbReference type="EMBL" id="CP142733">
    <property type="protein sequence ID" value="WUR04302.1"/>
    <property type="molecule type" value="Genomic_DNA"/>
</dbReference>
<evidence type="ECO:0000259" key="12">
    <source>
        <dbReference type="SMART" id="SM01193"/>
    </source>
</evidence>
<dbReference type="PRINTS" id="PR00148">
    <property type="entry name" value="ENOLASE"/>
</dbReference>
<sequence>MDIKDLKFKSRTILDSRGNPTSEVDIIYKNNIFRSSCPAGASVGSNECIVLKDNRIKYRGKSIDDIHQIIKNVIVPKLMETTVNLLDSLKNDEIMLEIDKSNNKQNIGVNSILPLSLSLCKLAAHLNNLQLFEYIAQINGNVANMAVPHFNILNGGMHSGNNFSIQEIMIKFNAGDIEKNIEYGSVFYQELKNVIIRRYGSTYTSVGDEGGFAPPLKNVDEAMDLLKETGTLCGITDYKIAMDVAANSFYKDGKYDLNGIKMTSNELCEYYLHLIQKHPNIYSIEDPFSEDDTTGWEIFSKAAPSGLNIVGDDLTVTNINLVKQAGEKKLCNVLLVKPNQIGSVLETLNAVNIARKFGMKIMVSHRSGETEDTFISHLAVGIGADYIKSGAPCRGERVSKYNELIRINEHLKK</sequence>
<feature type="binding site" evidence="9">
    <location>
        <position position="158"/>
    </location>
    <ligand>
        <name>substrate</name>
    </ligand>
</feature>
<feature type="binding site" evidence="10">
    <location>
        <position position="285"/>
    </location>
    <ligand>
        <name>Mg(2+)</name>
        <dbReference type="ChEBI" id="CHEBI:18420"/>
    </ligand>
</feature>
<evidence type="ECO:0000256" key="8">
    <source>
        <dbReference type="PIRSR" id="PIRSR001400-1"/>
    </source>
</evidence>
<keyword evidence="4 10" id="KW-0460">Magnesium</keyword>
<evidence type="ECO:0000313" key="14">
    <source>
        <dbReference type="Proteomes" id="UP001334084"/>
    </source>
</evidence>
<dbReference type="AlphaFoldDB" id="A0AAX4JE75"/>
<evidence type="ECO:0000256" key="4">
    <source>
        <dbReference type="ARBA" id="ARBA00022842"/>
    </source>
</evidence>
<dbReference type="Proteomes" id="UP001334084">
    <property type="component" value="Chromosome 8"/>
</dbReference>
<dbReference type="InterPro" id="IPR020809">
    <property type="entry name" value="Enolase_CS"/>
</dbReference>
<dbReference type="Pfam" id="PF03952">
    <property type="entry name" value="Enolase_N"/>
    <property type="match status" value="1"/>
</dbReference>
<dbReference type="InterPro" id="IPR020811">
    <property type="entry name" value="Enolase_N"/>
</dbReference>
<dbReference type="InterPro" id="IPR000941">
    <property type="entry name" value="Enolase"/>
</dbReference>
<dbReference type="InterPro" id="IPR036849">
    <property type="entry name" value="Enolase-like_C_sf"/>
</dbReference>
<name>A0AAX4JE75_9MICR</name>
<feature type="binding site" evidence="9">
    <location>
        <position position="388"/>
    </location>
    <ligand>
        <name>substrate</name>
    </ligand>
</feature>
<dbReference type="InterPro" id="IPR029017">
    <property type="entry name" value="Enolase-like_N"/>
</dbReference>
<comment type="pathway">
    <text evidence="1">Carbohydrate degradation; glycolysis; pyruvate from D-glyceraldehyde 3-phosphate: step 4/5.</text>
</comment>
<dbReference type="SMART" id="SM01193">
    <property type="entry name" value="Enolase_N"/>
    <property type="match status" value="1"/>
</dbReference>
<dbReference type="GO" id="GO:0000015">
    <property type="term" value="C:phosphopyruvate hydratase complex"/>
    <property type="evidence" value="ECO:0007669"/>
    <property type="project" value="InterPro"/>
</dbReference>
<evidence type="ECO:0000256" key="6">
    <source>
        <dbReference type="ARBA" id="ARBA00023239"/>
    </source>
</evidence>
<evidence type="ECO:0000313" key="13">
    <source>
        <dbReference type="EMBL" id="WUR04302.1"/>
    </source>
</evidence>
<dbReference type="Gene3D" id="3.30.390.10">
    <property type="entry name" value="Enolase-like, N-terminal domain"/>
    <property type="match status" value="1"/>
</dbReference>
<dbReference type="Gene3D" id="3.20.20.120">
    <property type="entry name" value="Enolase-like C-terminal domain"/>
    <property type="match status" value="1"/>
</dbReference>
<dbReference type="KEGG" id="vnx:VNE69_08059"/>
<evidence type="ECO:0000256" key="7">
    <source>
        <dbReference type="ARBA" id="ARBA00048333"/>
    </source>
</evidence>
<feature type="binding site" evidence="10">
    <location>
        <position position="312"/>
    </location>
    <ligand>
        <name>Mg(2+)</name>
        <dbReference type="ChEBI" id="CHEBI:18420"/>
    </ligand>
</feature>
<evidence type="ECO:0000256" key="1">
    <source>
        <dbReference type="ARBA" id="ARBA00005031"/>
    </source>
</evidence>
<dbReference type="PROSITE" id="PS00164">
    <property type="entry name" value="ENOLASE"/>
    <property type="match status" value="1"/>
</dbReference>
<evidence type="ECO:0000256" key="5">
    <source>
        <dbReference type="ARBA" id="ARBA00023152"/>
    </source>
</evidence>
<feature type="active site" description="Proton donor" evidence="8">
    <location>
        <position position="209"/>
    </location>
</feature>
<proteinExistence type="inferred from homology"/>
<feature type="binding site" evidence="9">
    <location>
        <position position="285"/>
    </location>
    <ligand>
        <name>substrate</name>
    </ligand>
</feature>
<dbReference type="PANTHER" id="PTHR11902">
    <property type="entry name" value="ENOLASE"/>
    <property type="match status" value="1"/>
</dbReference>
<dbReference type="GO" id="GO:0006096">
    <property type="term" value="P:glycolytic process"/>
    <property type="evidence" value="ECO:0007669"/>
    <property type="project" value="UniProtKB-KW"/>
</dbReference>
<protein>
    <recommendedName>
        <fullName evidence="3">phosphopyruvate hydratase</fullName>
        <ecNumber evidence="3">4.2.1.11</ecNumber>
    </recommendedName>
</protein>
<comment type="similarity">
    <text evidence="2">Belongs to the enolase family.</text>
</comment>
<gene>
    <name evidence="13" type="ORF">VNE69_08059</name>
</gene>
<feature type="binding site" evidence="9">
    <location>
        <position position="167"/>
    </location>
    <ligand>
        <name>substrate</name>
    </ligand>
</feature>
<evidence type="ECO:0000256" key="10">
    <source>
        <dbReference type="PIRSR" id="PIRSR001400-3"/>
    </source>
</evidence>
<dbReference type="InterPro" id="IPR020810">
    <property type="entry name" value="Enolase_C"/>
</dbReference>
<dbReference type="PANTHER" id="PTHR11902:SF1">
    <property type="entry name" value="ENOLASE"/>
    <property type="match status" value="1"/>
</dbReference>
<keyword evidence="14" id="KW-1185">Reference proteome</keyword>
<dbReference type="SUPFAM" id="SSF54826">
    <property type="entry name" value="Enolase N-terminal domain-like"/>
    <property type="match status" value="1"/>
</dbReference>
<feature type="binding site" evidence="10">
    <location>
        <position position="243"/>
    </location>
    <ligand>
        <name>Mg(2+)</name>
        <dbReference type="ChEBI" id="CHEBI:18420"/>
    </ligand>
</feature>
<evidence type="ECO:0000256" key="3">
    <source>
        <dbReference type="ARBA" id="ARBA00012058"/>
    </source>
</evidence>
<evidence type="ECO:0000256" key="9">
    <source>
        <dbReference type="PIRSR" id="PIRSR001400-2"/>
    </source>
</evidence>
<organism evidence="13 14">
    <name type="scientific">Vairimorpha necatrix</name>
    <dbReference type="NCBI Taxonomy" id="6039"/>
    <lineage>
        <taxon>Eukaryota</taxon>
        <taxon>Fungi</taxon>
        <taxon>Fungi incertae sedis</taxon>
        <taxon>Microsporidia</taxon>
        <taxon>Nosematidae</taxon>
        <taxon>Vairimorpha</taxon>
    </lineage>
</organism>
<feature type="domain" description="Enolase N-terminal" evidence="12">
    <location>
        <begin position="3"/>
        <end position="135"/>
    </location>
</feature>